<sequence>MGRGRRGRQDHSHQIDEKWIIKPFPDQNPATVGTNHQPNLENPTSSSSSTSIPLNEPTTSVPRLEFMARTSKPATNSRNPAGVPLYRRGRGSKPRFVNAGAPNSSRAERSKEGEQEKEEEIKELGSLKQLNKEEVGGEEEEEEEEEEEKGGGHMSELKNDSNGERIEGPDSAEGVDCVGRMLEGLQLCVAEAELSEEELRINDQLQEDELLAMESIYGDNVFILDRQRGLRCFQIHIHVETSSELTISAKLNSSSNLGTKTDGADEFSYSFKVQNLPPIVITCLLPKSYPSHLSPYFTVSVQWLDSGKISYICSMLDSLWSEQPGQEVIYRWVEWLQSSCLSYLVFDKEIVLGPYGLRYTGDRRAISGSISPDVDIPSLKNYDDQQQQENFCRNLHECCICFSEFAGSEFVRLPCHHFFCWKCMKTFSDMHVKEGTISKLLCPNGKCGGMVPPGLLKRLLGDEEFERWESLMLQKTLESMSDVVYCPRCEMACIEDEDQHAQCSKCFFSFCTLCREQRHVGTTCMTPEMKLSILKERQNSSQLKDGQKRREQEMINEILSVREVLRDAKQCPSCKMAISRVEGCNKMVCNNCGQYFCYHCNKAIDGYDHFRDGACELFPQKEIQMWEERMMNGRQVVGQIQAQLFADRGHPCPNCGQNNVKVGNNNHIFCWQCQSHYCYLCRKIVRRSSQHYGPKGCKQHTVG</sequence>
<reference evidence="1" key="1">
    <citation type="submission" date="2022-02" db="EMBL/GenBank/DDBJ databases">
        <title>Plant Genome Project.</title>
        <authorList>
            <person name="Zhang R.-G."/>
        </authorList>
    </citation>
    <scope>NUCLEOTIDE SEQUENCE</scope>
    <source>
        <strain evidence="1">AT1</strain>
    </source>
</reference>
<gene>
    <name evidence="1" type="ORF">RHMOL_Rhmol11G0062400</name>
</gene>
<keyword evidence="2" id="KW-1185">Reference proteome</keyword>
<proteinExistence type="predicted"/>
<comment type="caution">
    <text evidence="1">The sequence shown here is derived from an EMBL/GenBank/DDBJ whole genome shotgun (WGS) entry which is preliminary data.</text>
</comment>
<evidence type="ECO:0000313" key="1">
    <source>
        <dbReference type="EMBL" id="KAI8530482.1"/>
    </source>
</evidence>
<accession>A0ACC0LPI8</accession>
<organism evidence="1 2">
    <name type="scientific">Rhododendron molle</name>
    <name type="common">Chinese azalea</name>
    <name type="synonym">Azalea mollis</name>
    <dbReference type="NCBI Taxonomy" id="49168"/>
    <lineage>
        <taxon>Eukaryota</taxon>
        <taxon>Viridiplantae</taxon>
        <taxon>Streptophyta</taxon>
        <taxon>Embryophyta</taxon>
        <taxon>Tracheophyta</taxon>
        <taxon>Spermatophyta</taxon>
        <taxon>Magnoliopsida</taxon>
        <taxon>eudicotyledons</taxon>
        <taxon>Gunneridae</taxon>
        <taxon>Pentapetalae</taxon>
        <taxon>asterids</taxon>
        <taxon>Ericales</taxon>
        <taxon>Ericaceae</taxon>
        <taxon>Ericoideae</taxon>
        <taxon>Rhodoreae</taxon>
        <taxon>Rhododendron</taxon>
    </lineage>
</organism>
<evidence type="ECO:0000313" key="2">
    <source>
        <dbReference type="Proteomes" id="UP001062846"/>
    </source>
</evidence>
<dbReference type="Proteomes" id="UP001062846">
    <property type="component" value="Chromosome 11"/>
</dbReference>
<name>A0ACC0LPI8_RHOML</name>
<dbReference type="EMBL" id="CM046398">
    <property type="protein sequence ID" value="KAI8530482.1"/>
    <property type="molecule type" value="Genomic_DNA"/>
</dbReference>
<protein>
    <submittedName>
        <fullName evidence="1">Uncharacterized protein</fullName>
    </submittedName>
</protein>